<accession>N1PSM8</accession>
<dbReference type="InterPro" id="IPR055481">
    <property type="entry name" value="DUF7053"/>
</dbReference>
<dbReference type="Proteomes" id="UP000016933">
    <property type="component" value="Unassembled WGS sequence"/>
</dbReference>
<dbReference type="HOGENOM" id="CLU_028035_3_1_1"/>
<dbReference type="PANTHER" id="PTHR38117">
    <property type="entry name" value="NACHT AND WD40 DOMAIN PROTEIN"/>
    <property type="match status" value="1"/>
</dbReference>
<dbReference type="STRING" id="675120.N1PSM8"/>
<evidence type="ECO:0000259" key="1">
    <source>
        <dbReference type="Pfam" id="PF23155"/>
    </source>
</evidence>
<keyword evidence="3" id="KW-1185">Reference proteome</keyword>
<reference evidence="3" key="1">
    <citation type="journal article" date="2012" name="PLoS Genet.">
        <title>The genomes of the fungal plant pathogens Cladosporium fulvum and Dothistroma septosporum reveal adaptation to different hosts and lifestyles but also signatures of common ancestry.</title>
        <authorList>
            <person name="de Wit P.J.G.M."/>
            <person name="van der Burgt A."/>
            <person name="Oekmen B."/>
            <person name="Stergiopoulos I."/>
            <person name="Abd-Elsalam K.A."/>
            <person name="Aerts A.L."/>
            <person name="Bahkali A.H."/>
            <person name="Beenen H.G."/>
            <person name="Chettri P."/>
            <person name="Cox M.P."/>
            <person name="Datema E."/>
            <person name="de Vries R.P."/>
            <person name="Dhillon B."/>
            <person name="Ganley A.R."/>
            <person name="Griffiths S.A."/>
            <person name="Guo Y."/>
            <person name="Hamelin R.C."/>
            <person name="Henrissat B."/>
            <person name="Kabir M.S."/>
            <person name="Jashni M.K."/>
            <person name="Kema G."/>
            <person name="Klaubauf S."/>
            <person name="Lapidus A."/>
            <person name="Levasseur A."/>
            <person name="Lindquist E."/>
            <person name="Mehrabi R."/>
            <person name="Ohm R.A."/>
            <person name="Owen T.J."/>
            <person name="Salamov A."/>
            <person name="Schwelm A."/>
            <person name="Schijlen E."/>
            <person name="Sun H."/>
            <person name="van den Burg H.A."/>
            <person name="van Ham R.C.H.J."/>
            <person name="Zhang S."/>
            <person name="Goodwin S.B."/>
            <person name="Grigoriev I.V."/>
            <person name="Collemare J."/>
            <person name="Bradshaw R.E."/>
        </authorList>
    </citation>
    <scope>NUCLEOTIDE SEQUENCE [LARGE SCALE GENOMIC DNA]</scope>
    <source>
        <strain evidence="3">NZE10 / CBS 128990</strain>
    </source>
</reference>
<feature type="domain" description="DUF7053" evidence="1">
    <location>
        <begin position="3"/>
        <end position="172"/>
    </location>
</feature>
<proteinExistence type="predicted"/>
<reference evidence="2 3" key="2">
    <citation type="journal article" date="2012" name="PLoS Pathog.">
        <title>Diverse lifestyles and strategies of plant pathogenesis encoded in the genomes of eighteen Dothideomycetes fungi.</title>
        <authorList>
            <person name="Ohm R.A."/>
            <person name="Feau N."/>
            <person name="Henrissat B."/>
            <person name="Schoch C.L."/>
            <person name="Horwitz B.A."/>
            <person name="Barry K.W."/>
            <person name="Condon B.J."/>
            <person name="Copeland A.C."/>
            <person name="Dhillon B."/>
            <person name="Glaser F."/>
            <person name="Hesse C.N."/>
            <person name="Kosti I."/>
            <person name="LaButti K."/>
            <person name="Lindquist E.A."/>
            <person name="Lucas S."/>
            <person name="Salamov A.A."/>
            <person name="Bradshaw R.E."/>
            <person name="Ciuffetti L."/>
            <person name="Hamelin R.C."/>
            <person name="Kema G.H.J."/>
            <person name="Lawrence C."/>
            <person name="Scott J.A."/>
            <person name="Spatafora J.W."/>
            <person name="Turgeon B.G."/>
            <person name="de Wit P.J.G.M."/>
            <person name="Zhong S."/>
            <person name="Goodwin S.B."/>
            <person name="Grigoriev I.V."/>
        </authorList>
    </citation>
    <scope>NUCLEOTIDE SEQUENCE [LARGE SCALE GENOMIC DNA]</scope>
    <source>
        <strain evidence="3">NZE10 / CBS 128990</strain>
    </source>
</reference>
<dbReference type="Pfam" id="PF23155">
    <property type="entry name" value="DUF7053"/>
    <property type="match status" value="1"/>
</dbReference>
<name>N1PSM8_DOTSN</name>
<organism evidence="2 3">
    <name type="scientific">Dothistroma septosporum (strain NZE10 / CBS 128990)</name>
    <name type="common">Red band needle blight fungus</name>
    <name type="synonym">Mycosphaerella pini</name>
    <dbReference type="NCBI Taxonomy" id="675120"/>
    <lineage>
        <taxon>Eukaryota</taxon>
        <taxon>Fungi</taxon>
        <taxon>Dikarya</taxon>
        <taxon>Ascomycota</taxon>
        <taxon>Pezizomycotina</taxon>
        <taxon>Dothideomycetes</taxon>
        <taxon>Dothideomycetidae</taxon>
        <taxon>Mycosphaerellales</taxon>
        <taxon>Mycosphaerellaceae</taxon>
        <taxon>Dothistroma</taxon>
    </lineage>
</organism>
<dbReference type="OMA" id="QTHCHAP"/>
<evidence type="ECO:0000313" key="2">
    <source>
        <dbReference type="EMBL" id="EME46456.1"/>
    </source>
</evidence>
<gene>
    <name evidence="2" type="ORF">DOTSEDRAFT_22524</name>
</gene>
<dbReference type="PANTHER" id="PTHR38117:SF2">
    <property type="entry name" value="NACHT AND WD40 DOMAIN PROTEIN"/>
    <property type="match status" value="1"/>
</dbReference>
<protein>
    <recommendedName>
        <fullName evidence="1">DUF7053 domain-containing protein</fullName>
    </recommendedName>
</protein>
<dbReference type="EMBL" id="KB446537">
    <property type="protein sequence ID" value="EME46456.1"/>
    <property type="molecule type" value="Genomic_DNA"/>
</dbReference>
<dbReference type="OrthoDB" id="3246050at2759"/>
<dbReference type="eggNOG" id="ENOG502S0IF">
    <property type="taxonomic scope" value="Eukaryota"/>
</dbReference>
<sequence length="193" mass="21156">MSRRSFLTNITPLPATVSREAVIAQLHDHSAMIETNPLVLRHELTDPPPNASKDEAENAVWYEITDQINYLPGGLLKGEIAYKACFYNLPQGIQTHVFAPAGVEIRGKWSVRGNMPGEPKEPHELGVKAPTDGLYMMEEVDLRCNVLMSGFVQRNLNKSHVVVADKIVERASAHGMAAPIQATTVTDTSDLVG</sequence>
<dbReference type="AlphaFoldDB" id="N1PSM8"/>
<evidence type="ECO:0000313" key="3">
    <source>
        <dbReference type="Proteomes" id="UP000016933"/>
    </source>
</evidence>